<dbReference type="EMBL" id="BK015821">
    <property type="protein sequence ID" value="DAE26657.1"/>
    <property type="molecule type" value="Genomic_DNA"/>
</dbReference>
<name>A0A8S5R6D9_9CAUD</name>
<organism evidence="1">
    <name type="scientific">Ackermannviridae sp. ctaCq7</name>
    <dbReference type="NCBI Taxonomy" id="2827294"/>
    <lineage>
        <taxon>Viruses</taxon>
        <taxon>Duplodnaviria</taxon>
        <taxon>Heunggongvirae</taxon>
        <taxon>Uroviricota</taxon>
        <taxon>Caudoviricetes</taxon>
        <taxon>Pantevenvirales</taxon>
        <taxon>Ackermannviridae</taxon>
    </lineage>
</organism>
<sequence length="29" mass="3228">MSNIVKIKESEEISLKSRLLLDIALAPSE</sequence>
<reference evidence="1" key="1">
    <citation type="journal article" date="2021" name="Proc. Natl. Acad. Sci. U.S.A.">
        <title>A Catalog of Tens of Thousands of Viruses from Human Metagenomes Reveals Hidden Associations with Chronic Diseases.</title>
        <authorList>
            <person name="Tisza M.J."/>
            <person name="Buck C.B."/>
        </authorList>
    </citation>
    <scope>NUCLEOTIDE SEQUENCE</scope>
    <source>
        <strain evidence="1">CtaCq7</strain>
    </source>
</reference>
<protein>
    <submittedName>
        <fullName evidence="1">Uncharacterized protein</fullName>
    </submittedName>
</protein>
<accession>A0A8S5R6D9</accession>
<proteinExistence type="predicted"/>
<evidence type="ECO:0000313" key="1">
    <source>
        <dbReference type="EMBL" id="DAE26657.1"/>
    </source>
</evidence>